<protein>
    <recommendedName>
        <fullName evidence="3">Glycosyl hydrolase family 32 N-terminal domain-containing protein</fullName>
    </recommendedName>
</protein>
<dbReference type="EMBL" id="CP113432">
    <property type="protein sequence ID" value="WAI51523.1"/>
    <property type="molecule type" value="Genomic_DNA"/>
</dbReference>
<proteinExistence type="predicted"/>
<dbReference type="InterPro" id="IPR023296">
    <property type="entry name" value="Glyco_hydro_beta-prop_sf"/>
</dbReference>
<evidence type="ECO:0000313" key="2">
    <source>
        <dbReference type="Proteomes" id="UP001163624"/>
    </source>
</evidence>
<organism evidence="1 2">
    <name type="scientific">Pseudomonas triclosanedens</name>
    <dbReference type="NCBI Taxonomy" id="2961893"/>
    <lineage>
        <taxon>Bacteria</taxon>
        <taxon>Pseudomonadati</taxon>
        <taxon>Pseudomonadota</taxon>
        <taxon>Gammaproteobacteria</taxon>
        <taxon>Pseudomonadales</taxon>
        <taxon>Pseudomonadaceae</taxon>
        <taxon>Pseudomonas</taxon>
    </lineage>
</organism>
<dbReference type="Proteomes" id="UP001163624">
    <property type="component" value="Chromosome"/>
</dbReference>
<dbReference type="PANTHER" id="PTHR35279">
    <property type="match status" value="1"/>
</dbReference>
<name>A0ABY7A344_9PSED</name>
<gene>
    <name evidence="1" type="ORF">OU419_09840</name>
</gene>
<dbReference type="RefSeq" id="WP_254471981.1">
    <property type="nucleotide sequence ID" value="NZ_CP113432.1"/>
</dbReference>
<accession>A0ABY7A344</accession>
<sequence length="307" mass="34554">MRWRKLGLIPSPRVGDWAVSHAMIPTPVLLADRIRLYVSCLDGQGIGRPGYVEVALDDPTQVLHVCAEPLLDAGRPGTFDENGAVVCSVVPGPVPGQWLMYYVGFELGTRIRYRLLTGIALSDDDGQTWRRWRETPALERSPKELFFRCGPFVQREAGGYRMWYIAGSQWTQVQGKPMPVYELRYLESPDGLVWGDTGQLCMALDPQRDEHGFGRPWVMREEGRYHLYYSIRRASLGAYRLGFATSVDGLDWRRDDAAMGLDVSAEGWDSQAIMYAAALRVGQRTYCFYNGNDFGRDGIGVAVRDDA</sequence>
<evidence type="ECO:0008006" key="3">
    <source>
        <dbReference type="Google" id="ProtNLM"/>
    </source>
</evidence>
<dbReference type="PANTHER" id="PTHR35279:SF1">
    <property type="entry name" value="ARABINANASE_LEVANSUCRASE_INVERTASE"/>
    <property type="match status" value="1"/>
</dbReference>
<reference evidence="1" key="1">
    <citation type="submission" date="2022-11" db="EMBL/GenBank/DDBJ databases">
        <title>Pseudomonas triclosanedens sp. nov., a triclosan degrader isolated from activated sludge.</title>
        <authorList>
            <person name="Yin Y."/>
            <person name="Lu Z."/>
        </authorList>
    </citation>
    <scope>NUCLEOTIDE SEQUENCE</scope>
    <source>
        <strain evidence="1">ZM23</strain>
    </source>
</reference>
<dbReference type="SUPFAM" id="SSF75005">
    <property type="entry name" value="Arabinanase/levansucrase/invertase"/>
    <property type="match status" value="1"/>
</dbReference>
<dbReference type="Gene3D" id="2.115.10.20">
    <property type="entry name" value="Glycosyl hydrolase domain, family 43"/>
    <property type="match status" value="2"/>
</dbReference>
<evidence type="ECO:0000313" key="1">
    <source>
        <dbReference type="EMBL" id="WAI51523.1"/>
    </source>
</evidence>
<keyword evidence="2" id="KW-1185">Reference proteome</keyword>